<evidence type="ECO:0000256" key="4">
    <source>
        <dbReference type="SAM" id="MobiDB-lite"/>
    </source>
</evidence>
<sequence>MMLFLAFFCRKPNSTLSCVTMRDGFPLWLALSRDTRVDPMDEESLAAKLVKHGASPDAINNITGDSLLHMAAASGREEAGLFLASHGAQPNHTNKHGEMPLHAAARKGLAKLVSELLNNGGKSKRPEHRNRRNESKSHRKNAS</sequence>
<proteinExistence type="predicted"/>
<gene>
    <name evidence="5" type="primary">ANKFY1_5</name>
    <name evidence="5" type="ORF">OS493_009427</name>
</gene>
<evidence type="ECO:0000313" key="5">
    <source>
        <dbReference type="EMBL" id="KAJ7374095.1"/>
    </source>
</evidence>
<keyword evidence="1" id="KW-0677">Repeat</keyword>
<feature type="repeat" description="ANK" evidence="3">
    <location>
        <begin position="63"/>
        <end position="95"/>
    </location>
</feature>
<accession>A0A9W9Z354</accession>
<dbReference type="Gene3D" id="1.25.40.20">
    <property type="entry name" value="Ankyrin repeat-containing domain"/>
    <property type="match status" value="1"/>
</dbReference>
<reference evidence="5" key="1">
    <citation type="submission" date="2023-01" db="EMBL/GenBank/DDBJ databases">
        <title>Genome assembly of the deep-sea coral Lophelia pertusa.</title>
        <authorList>
            <person name="Herrera S."/>
            <person name="Cordes E."/>
        </authorList>
    </citation>
    <scope>NUCLEOTIDE SEQUENCE</scope>
    <source>
        <strain evidence="5">USNM1676648</strain>
        <tissue evidence="5">Polyp</tissue>
    </source>
</reference>
<feature type="region of interest" description="Disordered" evidence="4">
    <location>
        <begin position="114"/>
        <end position="143"/>
    </location>
</feature>
<name>A0A9W9Z354_9CNID</name>
<feature type="repeat" description="ANK" evidence="3">
    <location>
        <begin position="96"/>
        <end position="128"/>
    </location>
</feature>
<feature type="compositionally biased region" description="Basic residues" evidence="4">
    <location>
        <begin position="122"/>
        <end position="143"/>
    </location>
</feature>
<dbReference type="InterPro" id="IPR002110">
    <property type="entry name" value="Ankyrin_rpt"/>
</dbReference>
<dbReference type="GO" id="GO:0061631">
    <property type="term" value="F:ubiquitin conjugating enzyme activity"/>
    <property type="evidence" value="ECO:0007669"/>
    <property type="project" value="UniProtKB-EC"/>
</dbReference>
<organism evidence="5 6">
    <name type="scientific">Desmophyllum pertusum</name>
    <dbReference type="NCBI Taxonomy" id="174260"/>
    <lineage>
        <taxon>Eukaryota</taxon>
        <taxon>Metazoa</taxon>
        <taxon>Cnidaria</taxon>
        <taxon>Anthozoa</taxon>
        <taxon>Hexacorallia</taxon>
        <taxon>Scleractinia</taxon>
        <taxon>Caryophylliina</taxon>
        <taxon>Caryophylliidae</taxon>
        <taxon>Desmophyllum</taxon>
    </lineage>
</organism>
<keyword evidence="5" id="KW-0012">Acyltransferase</keyword>
<dbReference type="PANTHER" id="PTHR24198">
    <property type="entry name" value="ANKYRIN REPEAT AND PROTEIN KINASE DOMAIN-CONTAINING PROTEIN"/>
    <property type="match status" value="1"/>
</dbReference>
<protein>
    <submittedName>
        <fullName evidence="5">Ankyrin repeat and FYVE domain-containing protein 1</fullName>
        <ecNumber evidence="5">2.3.2.23</ecNumber>
    </submittedName>
</protein>
<dbReference type="EC" id="2.3.2.23" evidence="5"/>
<dbReference type="SUPFAM" id="SSF48403">
    <property type="entry name" value="Ankyrin repeat"/>
    <property type="match status" value="1"/>
</dbReference>
<evidence type="ECO:0000313" key="6">
    <source>
        <dbReference type="Proteomes" id="UP001163046"/>
    </source>
</evidence>
<evidence type="ECO:0000256" key="3">
    <source>
        <dbReference type="PROSITE-ProRule" id="PRU00023"/>
    </source>
</evidence>
<dbReference type="Proteomes" id="UP001163046">
    <property type="component" value="Unassembled WGS sequence"/>
</dbReference>
<dbReference type="OrthoDB" id="2306477at2759"/>
<keyword evidence="2 3" id="KW-0040">ANK repeat</keyword>
<dbReference type="PANTHER" id="PTHR24198:SF165">
    <property type="entry name" value="ANKYRIN REPEAT-CONTAINING PROTEIN-RELATED"/>
    <property type="match status" value="1"/>
</dbReference>
<evidence type="ECO:0000256" key="2">
    <source>
        <dbReference type="ARBA" id="ARBA00023043"/>
    </source>
</evidence>
<dbReference type="PROSITE" id="PS50297">
    <property type="entry name" value="ANK_REP_REGION"/>
    <property type="match status" value="1"/>
</dbReference>
<keyword evidence="6" id="KW-1185">Reference proteome</keyword>
<dbReference type="Pfam" id="PF12796">
    <property type="entry name" value="Ank_2"/>
    <property type="match status" value="1"/>
</dbReference>
<dbReference type="PROSITE" id="PS50088">
    <property type="entry name" value="ANK_REPEAT"/>
    <property type="match status" value="2"/>
</dbReference>
<evidence type="ECO:0000256" key="1">
    <source>
        <dbReference type="ARBA" id="ARBA00022737"/>
    </source>
</evidence>
<comment type="caution">
    <text evidence="5">The sequence shown here is derived from an EMBL/GenBank/DDBJ whole genome shotgun (WGS) entry which is preliminary data.</text>
</comment>
<keyword evidence="5" id="KW-0808">Transferase</keyword>
<dbReference type="AlphaFoldDB" id="A0A9W9Z354"/>
<dbReference type="EMBL" id="MU826829">
    <property type="protein sequence ID" value="KAJ7374095.1"/>
    <property type="molecule type" value="Genomic_DNA"/>
</dbReference>
<dbReference type="SMART" id="SM00248">
    <property type="entry name" value="ANK"/>
    <property type="match status" value="2"/>
</dbReference>
<dbReference type="InterPro" id="IPR036770">
    <property type="entry name" value="Ankyrin_rpt-contain_sf"/>
</dbReference>